<keyword evidence="7 13" id="KW-0732">Signal</keyword>
<evidence type="ECO:0000256" key="6">
    <source>
        <dbReference type="ARBA" id="ARBA00022692"/>
    </source>
</evidence>
<dbReference type="InterPro" id="IPR056780">
    <property type="entry name" value="Renin_r_C"/>
</dbReference>
<dbReference type="GO" id="GO:0005789">
    <property type="term" value="C:endoplasmic reticulum membrane"/>
    <property type="evidence" value="ECO:0007669"/>
    <property type="project" value="UniProtKB-SubCell"/>
</dbReference>
<dbReference type="GO" id="GO:0009897">
    <property type="term" value="C:external side of plasma membrane"/>
    <property type="evidence" value="ECO:0007669"/>
    <property type="project" value="TreeGrafter"/>
</dbReference>
<sequence>MKMAYTASIVTAVLCFAAGSLAQQLILTHAPSYVTIQEQSKPLSASDVPDVISHTLGLSDSSKPAWSGLKSGSMFKRPKANVLLTVVTSEGSSQDIQPKNMAKFPVDTEMPVLDMNNVMNRVQSAFLEHQPLMLDLMADSTLFDVNTPNDVFRKLPNSMRSLADRLLDSDSVLSRFTAGSLNRSHTPDLTLMTEMQMVDQVVSALKESKKLMTGKTPDLFSFVITGLKSVSDSHGPDSQQTKDAHTMLSHFIDAVTKDFRGLYKDNVVVEVLTVPAPERPLVRKTRSLLEEPELANSTDNRLNLAWDYHSDFPAMFNIILWMSVLLIVVIFIISYGMWNIDPGRDSIIYRMTSQRLKKD</sequence>
<organism evidence="16 17">
    <name type="scientific">Littorina saxatilis</name>
    <dbReference type="NCBI Taxonomy" id="31220"/>
    <lineage>
        <taxon>Eukaryota</taxon>
        <taxon>Metazoa</taxon>
        <taxon>Spiralia</taxon>
        <taxon>Lophotrochozoa</taxon>
        <taxon>Mollusca</taxon>
        <taxon>Gastropoda</taxon>
        <taxon>Caenogastropoda</taxon>
        <taxon>Littorinimorpha</taxon>
        <taxon>Littorinoidea</taxon>
        <taxon>Littorinidae</taxon>
        <taxon>Littorina</taxon>
    </lineage>
</organism>
<dbReference type="AlphaFoldDB" id="A0AAN9G1F0"/>
<dbReference type="Pfam" id="PF25294">
    <property type="entry name" value="RENR_N"/>
    <property type="match status" value="1"/>
</dbReference>
<dbReference type="PANTHER" id="PTHR13351">
    <property type="entry name" value="RENIN RECEPTOR"/>
    <property type="match status" value="1"/>
</dbReference>
<evidence type="ECO:0000259" key="14">
    <source>
        <dbReference type="Pfam" id="PF07850"/>
    </source>
</evidence>
<evidence type="ECO:0000256" key="7">
    <source>
        <dbReference type="ARBA" id="ARBA00022729"/>
    </source>
</evidence>
<name>A0AAN9G1F0_9CAEN</name>
<proteinExistence type="predicted"/>
<protein>
    <recommendedName>
        <fullName evidence="18">Renin receptor</fullName>
    </recommendedName>
</protein>
<evidence type="ECO:0000313" key="17">
    <source>
        <dbReference type="Proteomes" id="UP001374579"/>
    </source>
</evidence>
<keyword evidence="5" id="KW-0165">Cleavage on pair of basic residues</keyword>
<evidence type="ECO:0000256" key="13">
    <source>
        <dbReference type="SAM" id="SignalP"/>
    </source>
</evidence>
<dbReference type="Proteomes" id="UP001374579">
    <property type="component" value="Unassembled WGS sequence"/>
</dbReference>
<gene>
    <name evidence="16" type="ORF">V1264_010237</name>
</gene>
<dbReference type="GO" id="GO:0030177">
    <property type="term" value="P:positive regulation of Wnt signaling pathway"/>
    <property type="evidence" value="ECO:0007669"/>
    <property type="project" value="TreeGrafter"/>
</dbReference>
<dbReference type="PANTHER" id="PTHR13351:SF1">
    <property type="entry name" value="RENIN RECEPTOR"/>
    <property type="match status" value="1"/>
</dbReference>
<dbReference type="EMBL" id="JBAMIC010000024">
    <property type="protein sequence ID" value="KAK7090440.1"/>
    <property type="molecule type" value="Genomic_DNA"/>
</dbReference>
<keyword evidence="4" id="KW-1003">Cell membrane</keyword>
<evidence type="ECO:0000256" key="5">
    <source>
        <dbReference type="ARBA" id="ARBA00022685"/>
    </source>
</evidence>
<evidence type="ECO:0000256" key="8">
    <source>
        <dbReference type="ARBA" id="ARBA00022824"/>
    </source>
</evidence>
<keyword evidence="10 12" id="KW-0472">Membrane</keyword>
<feature type="domain" description="Renin receptor-like C-terminal transmembrane spanning segment" evidence="14">
    <location>
        <begin position="283"/>
        <end position="359"/>
    </location>
</feature>
<evidence type="ECO:0000256" key="9">
    <source>
        <dbReference type="ARBA" id="ARBA00022989"/>
    </source>
</evidence>
<feature type="signal peptide" evidence="13">
    <location>
        <begin position="1"/>
        <end position="22"/>
    </location>
</feature>
<keyword evidence="11" id="KW-0675">Receptor</keyword>
<comment type="caution">
    <text evidence="16">The sequence shown here is derived from an EMBL/GenBank/DDBJ whole genome shotgun (WGS) entry which is preliminary data.</text>
</comment>
<evidence type="ECO:0000256" key="10">
    <source>
        <dbReference type="ARBA" id="ARBA00023136"/>
    </source>
</evidence>
<reference evidence="16 17" key="1">
    <citation type="submission" date="2024-02" db="EMBL/GenBank/DDBJ databases">
        <title>Chromosome-scale genome assembly of the rough periwinkle Littorina saxatilis.</title>
        <authorList>
            <person name="De Jode A."/>
            <person name="Faria R."/>
            <person name="Formenti G."/>
            <person name="Sims Y."/>
            <person name="Smith T.P."/>
            <person name="Tracey A."/>
            <person name="Wood J.M.D."/>
            <person name="Zagrodzka Z.B."/>
            <person name="Johannesson K."/>
            <person name="Butlin R.K."/>
            <person name="Leder E.H."/>
        </authorList>
    </citation>
    <scope>NUCLEOTIDE SEQUENCE [LARGE SCALE GENOMIC DNA]</scope>
    <source>
        <strain evidence="16">Snail1</strain>
        <tissue evidence="16">Muscle</tissue>
    </source>
</reference>
<dbReference type="Pfam" id="PF07850">
    <property type="entry name" value="Renin_r"/>
    <property type="match status" value="1"/>
</dbReference>
<evidence type="ECO:0008006" key="18">
    <source>
        <dbReference type="Google" id="ProtNLM"/>
    </source>
</evidence>
<dbReference type="GO" id="GO:0038023">
    <property type="term" value="F:signaling receptor activity"/>
    <property type="evidence" value="ECO:0007669"/>
    <property type="project" value="InterPro"/>
</dbReference>
<keyword evidence="8" id="KW-0256">Endoplasmic reticulum</keyword>
<feature type="domain" description="Renin receptor N-terminal" evidence="15">
    <location>
        <begin position="22"/>
        <end position="275"/>
    </location>
</feature>
<evidence type="ECO:0000256" key="11">
    <source>
        <dbReference type="ARBA" id="ARBA00023170"/>
    </source>
</evidence>
<evidence type="ECO:0000256" key="4">
    <source>
        <dbReference type="ARBA" id="ARBA00022475"/>
    </source>
</evidence>
<accession>A0AAN9G1F0</accession>
<keyword evidence="6 12" id="KW-0812">Transmembrane</keyword>
<dbReference type="GO" id="GO:0031982">
    <property type="term" value="C:vesicle"/>
    <property type="evidence" value="ECO:0007669"/>
    <property type="project" value="UniProtKB-SubCell"/>
</dbReference>
<evidence type="ECO:0000256" key="12">
    <source>
        <dbReference type="SAM" id="Phobius"/>
    </source>
</evidence>
<evidence type="ECO:0000313" key="16">
    <source>
        <dbReference type="EMBL" id="KAK7090440.1"/>
    </source>
</evidence>
<evidence type="ECO:0000259" key="15">
    <source>
        <dbReference type="Pfam" id="PF25294"/>
    </source>
</evidence>
<evidence type="ECO:0000256" key="3">
    <source>
        <dbReference type="ARBA" id="ARBA00004373"/>
    </source>
</evidence>
<evidence type="ECO:0000256" key="2">
    <source>
        <dbReference type="ARBA" id="ARBA00004251"/>
    </source>
</evidence>
<evidence type="ECO:0000256" key="1">
    <source>
        <dbReference type="ARBA" id="ARBA00004115"/>
    </source>
</evidence>
<comment type="subcellular location">
    <subcellularLocation>
        <location evidence="2">Cell membrane</location>
        <topology evidence="2">Single-pass type I membrane protein</topology>
    </subcellularLocation>
    <subcellularLocation>
        <location evidence="1">Endoplasmic reticulum membrane</location>
        <topology evidence="1">Single-pass type I membrane protein</topology>
    </subcellularLocation>
    <subcellularLocation>
        <location evidence="3">Vesicle</location>
    </subcellularLocation>
</comment>
<feature type="transmembrane region" description="Helical" evidence="12">
    <location>
        <begin position="318"/>
        <end position="338"/>
    </location>
</feature>
<keyword evidence="17" id="KW-1185">Reference proteome</keyword>
<dbReference type="InterPro" id="IPR012493">
    <property type="entry name" value="Renin_rcpt"/>
</dbReference>
<feature type="chain" id="PRO_5042819915" description="Renin receptor" evidence="13">
    <location>
        <begin position="23"/>
        <end position="359"/>
    </location>
</feature>
<dbReference type="GO" id="GO:0098588">
    <property type="term" value="C:bounding membrane of organelle"/>
    <property type="evidence" value="ECO:0007669"/>
    <property type="project" value="UniProtKB-ARBA"/>
</dbReference>
<dbReference type="InterPro" id="IPR057318">
    <property type="entry name" value="RENR_N"/>
</dbReference>
<keyword evidence="9 12" id="KW-1133">Transmembrane helix</keyword>